<gene>
    <name evidence="1" type="ORF">PSAN_47050</name>
    <name evidence="2" type="ORF">SAMN04490179_4365</name>
</gene>
<dbReference type="AlphaFoldDB" id="A0A1H0BLE0"/>
<dbReference type="EMBL" id="LT629704">
    <property type="protein sequence ID" value="SDN46497.1"/>
    <property type="molecule type" value="Genomic_DNA"/>
</dbReference>
<dbReference type="RefSeq" id="WP_083358944.1">
    <property type="nucleotide sequence ID" value="NZ_JXDI01000003.1"/>
</dbReference>
<name>A0A1H0BLE0_9PSED</name>
<dbReference type="OrthoDB" id="7019486at2"/>
<dbReference type="Proteomes" id="UP000748067">
    <property type="component" value="Unassembled WGS sequence"/>
</dbReference>
<evidence type="ECO:0000313" key="4">
    <source>
        <dbReference type="Proteomes" id="UP000748067"/>
    </source>
</evidence>
<evidence type="ECO:0000313" key="2">
    <source>
        <dbReference type="EMBL" id="SDN46497.1"/>
    </source>
</evidence>
<organism evidence="2 3">
    <name type="scientific">Pseudomonas antarctica</name>
    <dbReference type="NCBI Taxonomy" id="219572"/>
    <lineage>
        <taxon>Bacteria</taxon>
        <taxon>Pseudomonadati</taxon>
        <taxon>Pseudomonadota</taxon>
        <taxon>Gammaproteobacteria</taxon>
        <taxon>Pseudomonadales</taxon>
        <taxon>Pseudomonadaceae</taxon>
        <taxon>Pseudomonas</taxon>
    </lineage>
</organism>
<dbReference type="Proteomes" id="UP000182470">
    <property type="component" value="Chromosome I"/>
</dbReference>
<evidence type="ECO:0000313" key="1">
    <source>
        <dbReference type="EMBL" id="KAF2406529.1"/>
    </source>
</evidence>
<sequence>MALSVSATYLSPANTLLTPSGQKLEPQPMTNADKNTLANATPAAIYHPSEGTSTTAEPLEAVDTWIGRSQSPDFPRFADIAAGAHQTLKTHFQAFQATLATSAPDLASKKYGFTVEADGKLKVLDTASQLSSSDTQRLTDLLNNSLGLKAAAVAYRDASIDLVDADSPWSGSYMGFYSLTKENFAKTIDLAPLFKDTHTMVPGEFRSATFFTQLSDKGERATRETEDAMLERRAAQGFVVRV</sequence>
<evidence type="ECO:0000313" key="3">
    <source>
        <dbReference type="Proteomes" id="UP000182470"/>
    </source>
</evidence>
<protein>
    <submittedName>
        <fullName evidence="2">Uncharacterized protein</fullName>
    </submittedName>
</protein>
<reference evidence="2 3" key="2">
    <citation type="submission" date="2016-10" db="EMBL/GenBank/DDBJ databases">
        <authorList>
            <person name="de Groot N.N."/>
        </authorList>
    </citation>
    <scope>NUCLEOTIDE SEQUENCE [LARGE SCALE GENOMIC DNA]</scope>
    <source>
        <strain evidence="2 3">BS2772</strain>
    </source>
</reference>
<keyword evidence="4" id="KW-1185">Reference proteome</keyword>
<accession>A0A1H0BLE0</accession>
<dbReference type="EMBL" id="JXDI01000003">
    <property type="protein sequence ID" value="KAF2406529.1"/>
    <property type="molecule type" value="Genomic_DNA"/>
</dbReference>
<proteinExistence type="predicted"/>
<reference evidence="1 4" key="1">
    <citation type="submission" date="2015-01" db="EMBL/GenBank/DDBJ databases">
        <title>Genome Sequence of Pseudomonas antarctica CMS 35.</title>
        <authorList>
            <person name="Voget S."/>
            <person name="Chow J."/>
            <person name="Daniel R."/>
            <person name="Streit W."/>
        </authorList>
    </citation>
    <scope>NUCLEOTIDE SEQUENCE [LARGE SCALE GENOMIC DNA]</scope>
    <source>
        <strain evidence="1 4">CMS 35</strain>
    </source>
</reference>